<name>A0AA39W0W0_ACESA</name>
<comment type="caution">
    <text evidence="1">The sequence shown here is derived from an EMBL/GenBank/DDBJ whole genome shotgun (WGS) entry which is preliminary data.</text>
</comment>
<evidence type="ECO:0000313" key="1">
    <source>
        <dbReference type="EMBL" id="KAK0600027.1"/>
    </source>
</evidence>
<evidence type="ECO:0000313" key="2">
    <source>
        <dbReference type="Proteomes" id="UP001168877"/>
    </source>
</evidence>
<organism evidence="1 2">
    <name type="scientific">Acer saccharum</name>
    <name type="common">Sugar maple</name>
    <dbReference type="NCBI Taxonomy" id="4024"/>
    <lineage>
        <taxon>Eukaryota</taxon>
        <taxon>Viridiplantae</taxon>
        <taxon>Streptophyta</taxon>
        <taxon>Embryophyta</taxon>
        <taxon>Tracheophyta</taxon>
        <taxon>Spermatophyta</taxon>
        <taxon>Magnoliopsida</taxon>
        <taxon>eudicotyledons</taxon>
        <taxon>Gunneridae</taxon>
        <taxon>Pentapetalae</taxon>
        <taxon>rosids</taxon>
        <taxon>malvids</taxon>
        <taxon>Sapindales</taxon>
        <taxon>Sapindaceae</taxon>
        <taxon>Hippocastanoideae</taxon>
        <taxon>Acereae</taxon>
        <taxon>Acer</taxon>
    </lineage>
</organism>
<protein>
    <submittedName>
        <fullName evidence="1">Uncharacterized protein</fullName>
    </submittedName>
</protein>
<proteinExistence type="predicted"/>
<accession>A0AA39W0W0</accession>
<reference evidence="1" key="1">
    <citation type="journal article" date="2022" name="Plant J.">
        <title>Strategies of tolerance reflected in two North American maple genomes.</title>
        <authorList>
            <person name="McEvoy S.L."/>
            <person name="Sezen U.U."/>
            <person name="Trouern-Trend A."/>
            <person name="McMahon S.M."/>
            <person name="Schaberg P.G."/>
            <person name="Yang J."/>
            <person name="Wegrzyn J.L."/>
            <person name="Swenson N.G."/>
        </authorList>
    </citation>
    <scope>NUCLEOTIDE SEQUENCE</scope>
    <source>
        <strain evidence="1">NS2018</strain>
    </source>
</reference>
<gene>
    <name evidence="1" type="ORF">LWI29_010819</name>
</gene>
<sequence length="71" mass="8281">MGKSRICIMNCTKIVLCPKKLTLENRSPNNIRLNEFVEVLREPKFHVLESEYHLSSNCHQQRRIGGQQLNS</sequence>
<dbReference type="AlphaFoldDB" id="A0AA39W0W0"/>
<reference evidence="1" key="2">
    <citation type="submission" date="2023-06" db="EMBL/GenBank/DDBJ databases">
        <authorList>
            <person name="Swenson N.G."/>
            <person name="Wegrzyn J.L."/>
            <person name="Mcevoy S.L."/>
        </authorList>
    </citation>
    <scope>NUCLEOTIDE SEQUENCE</scope>
    <source>
        <strain evidence="1">NS2018</strain>
        <tissue evidence="1">Leaf</tissue>
    </source>
</reference>
<dbReference type="Proteomes" id="UP001168877">
    <property type="component" value="Unassembled WGS sequence"/>
</dbReference>
<keyword evidence="2" id="KW-1185">Reference proteome</keyword>
<dbReference type="EMBL" id="JAUESC010000003">
    <property type="protein sequence ID" value="KAK0600027.1"/>
    <property type="molecule type" value="Genomic_DNA"/>
</dbReference>